<name>A0A3S9P6L1_9BACT</name>
<dbReference type="OrthoDB" id="9798066at2"/>
<dbReference type="EMBL" id="CP034562">
    <property type="protein sequence ID" value="AZQ63855.1"/>
    <property type="molecule type" value="Genomic_DNA"/>
</dbReference>
<dbReference type="KEGG" id="fll:EI427_16965"/>
<evidence type="ECO:0008006" key="3">
    <source>
        <dbReference type="Google" id="ProtNLM"/>
    </source>
</evidence>
<evidence type="ECO:0000313" key="1">
    <source>
        <dbReference type="EMBL" id="AZQ63855.1"/>
    </source>
</evidence>
<evidence type="ECO:0000313" key="2">
    <source>
        <dbReference type="Proteomes" id="UP000267268"/>
    </source>
</evidence>
<accession>A0A3S9P6L1</accession>
<dbReference type="Proteomes" id="UP000267268">
    <property type="component" value="Chromosome 1"/>
</dbReference>
<dbReference type="Gene3D" id="2.60.120.10">
    <property type="entry name" value="Jelly Rolls"/>
    <property type="match status" value="1"/>
</dbReference>
<sequence length="136" mass="16098">MSLTETYQYNGQGYYPFLIREGWQVAQLNYVEDRRPENIKSLEVHHLTDKAFMLIHGSALLVSAEINAENITYSMIHMNSGILYNIPKKVWHTVALKEETKVLIIEKDKTHLEDSELYDLNDKQYKQFLQEIHKIW</sequence>
<gene>
    <name evidence="1" type="ORF">EI427_16965</name>
</gene>
<keyword evidence="2" id="KW-1185">Reference proteome</keyword>
<protein>
    <recommendedName>
        <fullName evidence="3">Cupin</fullName>
    </recommendedName>
</protein>
<dbReference type="InterPro" id="IPR014710">
    <property type="entry name" value="RmlC-like_jellyroll"/>
</dbReference>
<dbReference type="SUPFAM" id="SSF51182">
    <property type="entry name" value="RmlC-like cupins"/>
    <property type="match status" value="1"/>
</dbReference>
<proteinExistence type="predicted"/>
<organism evidence="1 2">
    <name type="scientific">Flammeovirga pectinis</name>
    <dbReference type="NCBI Taxonomy" id="2494373"/>
    <lineage>
        <taxon>Bacteria</taxon>
        <taxon>Pseudomonadati</taxon>
        <taxon>Bacteroidota</taxon>
        <taxon>Cytophagia</taxon>
        <taxon>Cytophagales</taxon>
        <taxon>Flammeovirgaceae</taxon>
        <taxon>Flammeovirga</taxon>
    </lineage>
</organism>
<dbReference type="AlphaFoldDB" id="A0A3S9P6L1"/>
<dbReference type="InterPro" id="IPR011051">
    <property type="entry name" value="RmlC_Cupin_sf"/>
</dbReference>
<reference evidence="1 2" key="1">
    <citation type="submission" date="2018-12" db="EMBL/GenBank/DDBJ databases">
        <title>Flammeovirga pectinis sp. nov., isolated from the gut of the Korean scallop, Patinopecten yessoensis.</title>
        <authorList>
            <person name="Bae J.-W."/>
            <person name="Jeong Y.-S."/>
            <person name="Kang W."/>
        </authorList>
    </citation>
    <scope>NUCLEOTIDE SEQUENCE [LARGE SCALE GENOMIC DNA]</scope>
    <source>
        <strain evidence="1 2">L12M1</strain>
    </source>
</reference>
<dbReference type="RefSeq" id="WP_126616971.1">
    <property type="nucleotide sequence ID" value="NZ_CP034562.1"/>
</dbReference>